<organism evidence="2 3">
    <name type="scientific">Methanoculleus bourgensis</name>
    <dbReference type="NCBI Taxonomy" id="83986"/>
    <lineage>
        <taxon>Archaea</taxon>
        <taxon>Methanobacteriati</taxon>
        <taxon>Methanobacteriota</taxon>
        <taxon>Stenosarchaea group</taxon>
        <taxon>Methanomicrobia</taxon>
        <taxon>Methanomicrobiales</taxon>
        <taxon>Methanomicrobiaceae</taxon>
        <taxon>Methanoculleus</taxon>
    </lineage>
</organism>
<dbReference type="SUPFAM" id="SSF46955">
    <property type="entry name" value="Putative DNA-binding domain"/>
    <property type="match status" value="1"/>
</dbReference>
<dbReference type="GeneID" id="27138662"/>
<evidence type="ECO:0000313" key="3">
    <source>
        <dbReference type="Proteomes" id="UP000069850"/>
    </source>
</evidence>
<dbReference type="InterPro" id="IPR009061">
    <property type="entry name" value="DNA-bd_dom_put_sf"/>
</dbReference>
<gene>
    <name evidence="2" type="ORF">MMAB1_3202</name>
</gene>
<dbReference type="KEGG" id="mema:MMAB1_3202"/>
<reference evidence="2 3" key="1">
    <citation type="submission" date="2016-01" db="EMBL/GenBank/DDBJ databases">
        <authorList>
            <person name="Manzoor S."/>
        </authorList>
    </citation>
    <scope>NUCLEOTIDE SEQUENCE [LARGE SCALE GENOMIC DNA]</scope>
    <source>
        <strain evidence="2">Methanoculleus sp MAB1</strain>
    </source>
</reference>
<sequence length="213" mass="23882">MTTKKYCGAPAHGRAGTEGGSINKRELKIGDIAQLTGISERDLRTLIQTYDSLFTYRTIGPVKIFPENAVLIVRKLIDLSSKGFTPEEIALEVRSGGVPAAPEEPAAEVDQTGLQLPPEVVINLRVMQETLARQERRIAHLNAEIEREREERREETDRLRQTIDGLQEQFAVVAEWVDYFDLQMDEVTLPVLERIRRAFGRGTGPGRRSGRSG</sequence>
<proteinExistence type="predicted"/>
<protein>
    <submittedName>
        <fullName evidence="2">Uncharacterized protein</fullName>
    </submittedName>
</protein>
<evidence type="ECO:0000313" key="2">
    <source>
        <dbReference type="EMBL" id="CVK34415.1"/>
    </source>
</evidence>
<name>A0A110BK04_9EURY</name>
<keyword evidence="1" id="KW-0175">Coiled coil</keyword>
<dbReference type="Gene3D" id="1.10.1660.10">
    <property type="match status" value="1"/>
</dbReference>
<dbReference type="AlphaFoldDB" id="A0A110BK04"/>
<dbReference type="RefSeq" id="WP_062265867.1">
    <property type="nucleotide sequence ID" value="NZ_LT158599.1"/>
</dbReference>
<accession>A0A110BK04</accession>
<feature type="coiled-coil region" evidence="1">
    <location>
        <begin position="124"/>
        <end position="169"/>
    </location>
</feature>
<evidence type="ECO:0000256" key="1">
    <source>
        <dbReference type="SAM" id="Coils"/>
    </source>
</evidence>
<dbReference type="EMBL" id="LT158599">
    <property type="protein sequence ID" value="CVK34415.1"/>
    <property type="molecule type" value="Genomic_DNA"/>
</dbReference>
<dbReference type="Proteomes" id="UP000069850">
    <property type="component" value="Chromosome 1"/>
</dbReference>
<dbReference type="OrthoDB" id="107358at2157"/>